<sequence>MIDPIIEEVRKYRDEHARRFNYNLDMICEDLRSRHAQNVDRLKEIRTVGKTDALDAYPQHRH</sequence>
<dbReference type="EMBL" id="NQJD01000002">
    <property type="protein sequence ID" value="TAA75966.1"/>
    <property type="molecule type" value="Genomic_DNA"/>
</dbReference>
<dbReference type="Proteomes" id="UP000316238">
    <property type="component" value="Unassembled WGS sequence"/>
</dbReference>
<evidence type="ECO:0000313" key="1">
    <source>
        <dbReference type="EMBL" id="TAA75966.1"/>
    </source>
</evidence>
<evidence type="ECO:0000313" key="2">
    <source>
        <dbReference type="Proteomes" id="UP000316238"/>
    </source>
</evidence>
<organism evidence="1 2">
    <name type="scientific">Candidatus Electronema aureum</name>
    <dbReference type="NCBI Taxonomy" id="2005002"/>
    <lineage>
        <taxon>Bacteria</taxon>
        <taxon>Pseudomonadati</taxon>
        <taxon>Thermodesulfobacteriota</taxon>
        <taxon>Desulfobulbia</taxon>
        <taxon>Desulfobulbales</taxon>
        <taxon>Desulfobulbaceae</taxon>
        <taxon>Candidatus Electronema</taxon>
    </lineage>
</organism>
<comment type="caution">
    <text evidence="1">The sequence shown here is derived from an EMBL/GenBank/DDBJ whole genome shotgun (WGS) entry which is preliminary data.</text>
</comment>
<accession>A0A521G4L6</accession>
<name>A0A521G4L6_9BACT</name>
<reference evidence="1" key="1">
    <citation type="submission" date="2017-07" db="EMBL/GenBank/DDBJ databases">
        <title>The cable genome - Insights into the physiology and evolution of filamentous bacteria capable of sulfide oxidation via long distance electron transfer.</title>
        <authorList>
            <person name="Thorup C."/>
            <person name="Bjerg J.T."/>
            <person name="Schreiber L."/>
            <person name="Nielsen L.P."/>
            <person name="Kjeldsen K.U."/>
            <person name="Boesen T."/>
            <person name="Boggild A."/>
            <person name="Meysman F."/>
            <person name="Geelhoed J."/>
            <person name="Schramm A."/>
        </authorList>
    </citation>
    <scope>NUCLEOTIDE SEQUENCE [LARGE SCALE GENOMIC DNA]</scope>
    <source>
        <strain evidence="1">GS</strain>
    </source>
</reference>
<dbReference type="AlphaFoldDB" id="A0A521G4L6"/>
<proteinExistence type="predicted"/>
<protein>
    <submittedName>
        <fullName evidence="1">Uncharacterized protein</fullName>
    </submittedName>
</protein>
<keyword evidence="2" id="KW-1185">Reference proteome</keyword>
<gene>
    <name evidence="1" type="ORF">CDV28_10288</name>
</gene>